<feature type="chain" id="PRO_5033204357" description="Transmembrane 9 superfamily member" evidence="11">
    <location>
        <begin position="21"/>
        <end position="796"/>
    </location>
</feature>
<comment type="similarity">
    <text evidence="3 11">Belongs to the nonaspanin (TM9SF) (TC 9.A.2) family.</text>
</comment>
<keyword evidence="6 11" id="KW-0732">Signal</keyword>
<dbReference type="GO" id="GO:0072657">
    <property type="term" value="P:protein localization to membrane"/>
    <property type="evidence" value="ECO:0007669"/>
    <property type="project" value="TreeGrafter"/>
</dbReference>
<evidence type="ECO:0000256" key="3">
    <source>
        <dbReference type="ARBA" id="ARBA00005227"/>
    </source>
</evidence>
<dbReference type="InterPro" id="IPR018477">
    <property type="entry name" value="BICD"/>
</dbReference>
<dbReference type="Proteomes" id="UP000675881">
    <property type="component" value="Chromosome 1"/>
</dbReference>
<dbReference type="InterPro" id="IPR004240">
    <property type="entry name" value="EMP70"/>
</dbReference>
<organism evidence="14 15">
    <name type="scientific">Lepeophtheirus salmonis</name>
    <name type="common">Salmon louse</name>
    <name type="synonym">Caligus salmonis</name>
    <dbReference type="NCBI Taxonomy" id="72036"/>
    <lineage>
        <taxon>Eukaryota</taxon>
        <taxon>Metazoa</taxon>
        <taxon>Ecdysozoa</taxon>
        <taxon>Arthropoda</taxon>
        <taxon>Crustacea</taxon>
        <taxon>Multicrustacea</taxon>
        <taxon>Hexanauplia</taxon>
        <taxon>Copepoda</taxon>
        <taxon>Siphonostomatoida</taxon>
        <taxon>Caligidae</taxon>
        <taxon>Lepeophtheirus</taxon>
    </lineage>
</organism>
<proteinExistence type="inferred from homology"/>
<dbReference type="Pfam" id="PF02990">
    <property type="entry name" value="EMP70"/>
    <property type="match status" value="1"/>
</dbReference>
<comment type="subcellular location">
    <subcellularLocation>
        <location evidence="2">Golgi apparatus</location>
    </subcellularLocation>
    <subcellularLocation>
        <location evidence="1">Membrane</location>
        <topology evidence="1">Multi-pass membrane protein</topology>
    </subcellularLocation>
</comment>
<evidence type="ECO:0000313" key="14">
    <source>
        <dbReference type="EMBL" id="CAF2782740.1"/>
    </source>
</evidence>
<dbReference type="AlphaFoldDB" id="A0A7R8CH70"/>
<keyword evidence="7 11" id="KW-1133">Transmembrane helix</keyword>
<name>A0A7R8CH70_LEPSM</name>
<evidence type="ECO:0000256" key="13">
    <source>
        <dbReference type="SAM" id="MobiDB-lite"/>
    </source>
</evidence>
<dbReference type="GO" id="GO:0016020">
    <property type="term" value="C:membrane"/>
    <property type="evidence" value="ECO:0007669"/>
    <property type="project" value="UniProtKB-SubCell"/>
</dbReference>
<dbReference type="GO" id="GO:0070840">
    <property type="term" value="F:dynein complex binding"/>
    <property type="evidence" value="ECO:0007669"/>
    <property type="project" value="InterPro"/>
</dbReference>
<dbReference type="PANTHER" id="PTHR10766:SF55">
    <property type="entry name" value="TRANSMEMBRANE 9 SUPERFAMILY MEMBER 4"/>
    <property type="match status" value="1"/>
</dbReference>
<evidence type="ECO:0000256" key="12">
    <source>
        <dbReference type="SAM" id="Coils"/>
    </source>
</evidence>
<feature type="transmembrane region" description="Helical" evidence="11">
    <location>
        <begin position="329"/>
        <end position="352"/>
    </location>
</feature>
<feature type="signal peptide" evidence="11">
    <location>
        <begin position="1"/>
        <end position="20"/>
    </location>
</feature>
<dbReference type="EMBL" id="HG994580">
    <property type="protein sequence ID" value="CAF2782740.1"/>
    <property type="molecule type" value="Genomic_DNA"/>
</dbReference>
<feature type="transmembrane region" description="Helical" evidence="11">
    <location>
        <begin position="405"/>
        <end position="428"/>
    </location>
</feature>
<evidence type="ECO:0000256" key="1">
    <source>
        <dbReference type="ARBA" id="ARBA00004141"/>
    </source>
</evidence>
<sequence>MLTYPLVVTSILLFSVSCYGFYVPGVAPTDFTVGEEIEVRAIKMTSTHTQLPYDYYSLAFCRPQNGLLEYKSQNLGEILRGDRIVKTPYNIKMKTNVPCASLCQPLDWDAKASSEVNYRIQEEYFVHLIIDNLPIATQFSLATEKEPQYEPGYRLGFMYNGQSYINNHLKFILSYHMNEAILDSEGKQTYRVVGFRVETSSLNAESVKLGENGVCEIKTDSKQMEIVKDKANKVIFTYSVVWEESNIRWASRWDIYLNMADVQIHWFSIVNSIVVVFFLAGIIAMIIVRTLRRDISRYNMDDDLEESIEETGWKLVHGEVFRPPTNTRLFAAVIGSGIQLLCMTAITIFFAMLGMLSPASRGGILTAAIFLYEFMGLVSGYLAGRLYKTMKGKEWKRAAFLTATLYPGEMGAMWFGISLPLVYIGYYFGYRKKAYDQPVRNTSNPSTKSQPKFGIWIPLLLEGSGLEGDRLQNELTSRGKAQETDSKGIWIKPPQRKSNLHNMDLHSLRKKEQLEERCNEIEAAYEVNKHELQVTQEALAKFQSSQQVSTRTGIEHEESLLTESAARESSLNTQIIDMELDIKYTKSEVTRLQTEKERIEQEYAEVIKLKEIVEKEFKEVKAELKDYKYRENRHLIDYSELEEENIALQKQIIGLRSSQVEFEGAKHEIRHLQEEVDILNEQNHEMTNLKKIAEKQLEEALESLQAEREQRYMLKKELDSKLNSENMNMLGNLALSIQGMTTSTTGSSTIIEGGIHVEDEEDGPIFKKLEDVTAAAAASAPDSGPTSDLFSEIHFE</sequence>
<reference evidence="14" key="1">
    <citation type="submission" date="2021-02" db="EMBL/GenBank/DDBJ databases">
        <authorList>
            <person name="Bekaert M."/>
        </authorList>
    </citation>
    <scope>NUCLEOTIDE SEQUENCE</scope>
    <source>
        <strain evidence="14">IoA-00</strain>
    </source>
</reference>
<evidence type="ECO:0000256" key="7">
    <source>
        <dbReference type="ARBA" id="ARBA00022989"/>
    </source>
</evidence>
<keyword evidence="10 11" id="KW-0472">Membrane</keyword>
<evidence type="ECO:0000256" key="11">
    <source>
        <dbReference type="RuleBase" id="RU363079"/>
    </source>
</evidence>
<evidence type="ECO:0000256" key="2">
    <source>
        <dbReference type="ARBA" id="ARBA00004555"/>
    </source>
</evidence>
<dbReference type="OrthoDB" id="10069295at2759"/>
<dbReference type="GO" id="GO:0005794">
    <property type="term" value="C:Golgi apparatus"/>
    <property type="evidence" value="ECO:0007669"/>
    <property type="project" value="UniProtKB-SubCell"/>
</dbReference>
<evidence type="ECO:0000256" key="4">
    <source>
        <dbReference type="ARBA" id="ARBA00010061"/>
    </source>
</evidence>
<evidence type="ECO:0000256" key="8">
    <source>
        <dbReference type="ARBA" id="ARBA00023034"/>
    </source>
</evidence>
<evidence type="ECO:0000256" key="5">
    <source>
        <dbReference type="ARBA" id="ARBA00022692"/>
    </source>
</evidence>
<comment type="similarity">
    <text evidence="4">Belongs to the BicD family.</text>
</comment>
<evidence type="ECO:0000256" key="6">
    <source>
        <dbReference type="ARBA" id="ARBA00022729"/>
    </source>
</evidence>
<dbReference type="PANTHER" id="PTHR10766">
    <property type="entry name" value="TRANSMEMBRANE 9 SUPERFAMILY PROTEIN"/>
    <property type="match status" value="1"/>
</dbReference>
<comment type="caution">
    <text evidence="11">Lacks conserved residue(s) required for the propagation of feature annotation.</text>
</comment>
<keyword evidence="15" id="KW-1185">Reference proteome</keyword>
<feature type="coiled-coil region" evidence="12">
    <location>
        <begin position="582"/>
        <end position="717"/>
    </location>
</feature>
<keyword evidence="8" id="KW-0333">Golgi apparatus</keyword>
<feature type="region of interest" description="Disordered" evidence="13">
    <location>
        <begin position="775"/>
        <end position="796"/>
    </location>
</feature>
<feature type="transmembrane region" description="Helical" evidence="11">
    <location>
        <begin position="364"/>
        <end position="384"/>
    </location>
</feature>
<feature type="transmembrane region" description="Helical" evidence="11">
    <location>
        <begin position="266"/>
        <end position="288"/>
    </location>
</feature>
<keyword evidence="9 12" id="KW-0175">Coiled coil</keyword>
<evidence type="ECO:0000256" key="9">
    <source>
        <dbReference type="ARBA" id="ARBA00023054"/>
    </source>
</evidence>
<protein>
    <recommendedName>
        <fullName evidence="11">Transmembrane 9 superfamily member</fullName>
    </recommendedName>
</protein>
<accession>A0A7R8CH70</accession>
<dbReference type="Pfam" id="PF09730">
    <property type="entry name" value="BicD"/>
    <property type="match status" value="1"/>
</dbReference>
<gene>
    <name evidence="14" type="ORF">LSAA_1467</name>
</gene>
<dbReference type="GO" id="GO:0008093">
    <property type="term" value="F:cytoskeletal anchor activity"/>
    <property type="evidence" value="ECO:0007669"/>
    <property type="project" value="InterPro"/>
</dbReference>
<evidence type="ECO:0000313" key="15">
    <source>
        <dbReference type="Proteomes" id="UP000675881"/>
    </source>
</evidence>
<evidence type="ECO:0000256" key="10">
    <source>
        <dbReference type="ARBA" id="ARBA00023136"/>
    </source>
</evidence>
<keyword evidence="5 11" id="KW-0812">Transmembrane</keyword>